<gene>
    <name evidence="1" type="ORF">M404DRAFT_480506</name>
</gene>
<reference evidence="2" key="2">
    <citation type="submission" date="2015-01" db="EMBL/GenBank/DDBJ databases">
        <title>Evolutionary Origins and Diversification of the Mycorrhizal Mutualists.</title>
        <authorList>
            <consortium name="DOE Joint Genome Institute"/>
            <consortium name="Mycorrhizal Genomics Consortium"/>
            <person name="Kohler A."/>
            <person name="Kuo A."/>
            <person name="Nagy L.G."/>
            <person name="Floudas D."/>
            <person name="Copeland A."/>
            <person name="Barry K.W."/>
            <person name="Cichocki N."/>
            <person name="Veneault-Fourrey C."/>
            <person name="LaButti K."/>
            <person name="Lindquist E.A."/>
            <person name="Lipzen A."/>
            <person name="Lundell T."/>
            <person name="Morin E."/>
            <person name="Murat C."/>
            <person name="Riley R."/>
            <person name="Ohm R."/>
            <person name="Sun H."/>
            <person name="Tunlid A."/>
            <person name="Henrissat B."/>
            <person name="Grigoriev I.V."/>
            <person name="Hibbett D.S."/>
            <person name="Martin F."/>
        </authorList>
    </citation>
    <scope>NUCLEOTIDE SEQUENCE [LARGE SCALE GENOMIC DNA]</scope>
    <source>
        <strain evidence="2">Marx 270</strain>
    </source>
</reference>
<dbReference type="HOGENOM" id="CLU_1390746_0_0_1"/>
<dbReference type="EMBL" id="KN831963">
    <property type="protein sequence ID" value="KIO06377.1"/>
    <property type="molecule type" value="Genomic_DNA"/>
</dbReference>
<proteinExistence type="predicted"/>
<evidence type="ECO:0000313" key="2">
    <source>
        <dbReference type="Proteomes" id="UP000054217"/>
    </source>
</evidence>
<evidence type="ECO:0000313" key="1">
    <source>
        <dbReference type="EMBL" id="KIO06377.1"/>
    </source>
</evidence>
<protein>
    <submittedName>
        <fullName evidence="1">Uncharacterized protein</fullName>
    </submittedName>
</protein>
<accession>A0A0C3K9W5</accession>
<name>A0A0C3K9W5_PISTI</name>
<keyword evidence="2" id="KW-1185">Reference proteome</keyword>
<dbReference type="Proteomes" id="UP000054217">
    <property type="component" value="Unassembled WGS sequence"/>
</dbReference>
<dbReference type="InParanoid" id="A0A0C3K9W5"/>
<reference evidence="1 2" key="1">
    <citation type="submission" date="2014-04" db="EMBL/GenBank/DDBJ databases">
        <authorList>
            <consortium name="DOE Joint Genome Institute"/>
            <person name="Kuo A."/>
            <person name="Kohler A."/>
            <person name="Costa M.D."/>
            <person name="Nagy L.G."/>
            <person name="Floudas D."/>
            <person name="Copeland A."/>
            <person name="Barry K.W."/>
            <person name="Cichocki N."/>
            <person name="Veneault-Fourrey C."/>
            <person name="LaButti K."/>
            <person name="Lindquist E.A."/>
            <person name="Lipzen A."/>
            <person name="Lundell T."/>
            <person name="Morin E."/>
            <person name="Murat C."/>
            <person name="Sun H."/>
            <person name="Tunlid A."/>
            <person name="Henrissat B."/>
            <person name="Grigoriev I.V."/>
            <person name="Hibbett D.S."/>
            <person name="Martin F."/>
            <person name="Nordberg H.P."/>
            <person name="Cantor M.N."/>
            <person name="Hua S.X."/>
        </authorList>
    </citation>
    <scope>NUCLEOTIDE SEQUENCE [LARGE SCALE GENOMIC DNA]</scope>
    <source>
        <strain evidence="1 2">Marx 270</strain>
    </source>
</reference>
<organism evidence="1 2">
    <name type="scientific">Pisolithus tinctorius Marx 270</name>
    <dbReference type="NCBI Taxonomy" id="870435"/>
    <lineage>
        <taxon>Eukaryota</taxon>
        <taxon>Fungi</taxon>
        <taxon>Dikarya</taxon>
        <taxon>Basidiomycota</taxon>
        <taxon>Agaricomycotina</taxon>
        <taxon>Agaricomycetes</taxon>
        <taxon>Agaricomycetidae</taxon>
        <taxon>Boletales</taxon>
        <taxon>Sclerodermatineae</taxon>
        <taxon>Pisolithaceae</taxon>
        <taxon>Pisolithus</taxon>
    </lineage>
</organism>
<dbReference type="OrthoDB" id="10403527at2759"/>
<sequence length="196" mass="21991">MLHPSVFREQFGIIQGHLPRHREDPKEPAFKFLKDMFGVEHLKCVVGDITFFERLASSLSMGSTRSSEGNTPGAPKACVEQLVIMLLRAMKGVTHAFQMRQSSRVVEMMHVTYPIMTTLGVEFLADISTAFLGAKDVLDDIKFTDGQKRKSCEANDSSIQSLVDEVVALQTQYHKSKDDDERLALEQDIVGTVRRC</sequence>
<dbReference type="AlphaFoldDB" id="A0A0C3K9W5"/>